<protein>
    <recommendedName>
        <fullName evidence="1">Ig-like domain-containing protein</fullName>
    </recommendedName>
</protein>
<dbReference type="InterPro" id="IPR036179">
    <property type="entry name" value="Ig-like_dom_sf"/>
</dbReference>
<evidence type="ECO:0000259" key="1">
    <source>
        <dbReference type="PROSITE" id="PS50835"/>
    </source>
</evidence>
<dbReference type="PROSITE" id="PS50835">
    <property type="entry name" value="IG_LIKE"/>
    <property type="match status" value="2"/>
</dbReference>
<dbReference type="SUPFAM" id="SSF48726">
    <property type="entry name" value="Immunoglobulin"/>
    <property type="match status" value="2"/>
</dbReference>
<evidence type="ECO:0000313" key="3">
    <source>
        <dbReference type="Proteomes" id="UP001168821"/>
    </source>
</evidence>
<dbReference type="Proteomes" id="UP001168821">
    <property type="component" value="Unassembled WGS sequence"/>
</dbReference>
<dbReference type="CDD" id="cd00096">
    <property type="entry name" value="Ig"/>
    <property type="match status" value="1"/>
</dbReference>
<evidence type="ECO:0000313" key="2">
    <source>
        <dbReference type="EMBL" id="KAJ3648200.1"/>
    </source>
</evidence>
<gene>
    <name evidence="2" type="ORF">Zmor_020021</name>
</gene>
<accession>A0AA38M8Z8</accession>
<feature type="domain" description="Ig-like" evidence="1">
    <location>
        <begin position="123"/>
        <end position="178"/>
    </location>
</feature>
<organism evidence="2 3">
    <name type="scientific">Zophobas morio</name>
    <dbReference type="NCBI Taxonomy" id="2755281"/>
    <lineage>
        <taxon>Eukaryota</taxon>
        <taxon>Metazoa</taxon>
        <taxon>Ecdysozoa</taxon>
        <taxon>Arthropoda</taxon>
        <taxon>Hexapoda</taxon>
        <taxon>Insecta</taxon>
        <taxon>Pterygota</taxon>
        <taxon>Neoptera</taxon>
        <taxon>Endopterygota</taxon>
        <taxon>Coleoptera</taxon>
        <taxon>Polyphaga</taxon>
        <taxon>Cucujiformia</taxon>
        <taxon>Tenebrionidae</taxon>
        <taxon>Zophobas</taxon>
    </lineage>
</organism>
<dbReference type="Gene3D" id="2.60.40.10">
    <property type="entry name" value="Immunoglobulins"/>
    <property type="match status" value="2"/>
</dbReference>
<sequence length="178" mass="19934">MPNSCYVVLRGLARRVPPHQLLVYDNSGRDIASVVGPLEEGSALFLTCEVRGGRPSPTVSWFVNDRLVEGHVEAIGDTLMVNRLSVNAVRREHLNSSYKCQASNTKLMMPAEKTVRLELLLRPLSVIIPHKPHQMVANQEYTIQCQVTGSRPKAVVSWTRDNRVFRRGKVGNFRSKTG</sequence>
<dbReference type="PANTHER" id="PTHR23278:SF26">
    <property type="entry name" value="SIDESTEP III, ISOFORM O"/>
    <property type="match status" value="1"/>
</dbReference>
<dbReference type="InterPro" id="IPR013783">
    <property type="entry name" value="Ig-like_fold"/>
</dbReference>
<dbReference type="AlphaFoldDB" id="A0AA38M8Z8"/>
<reference evidence="2" key="1">
    <citation type="journal article" date="2023" name="G3 (Bethesda)">
        <title>Whole genome assemblies of Zophobas morio and Tenebrio molitor.</title>
        <authorList>
            <person name="Kaur S."/>
            <person name="Stinson S.A."/>
            <person name="diCenzo G.C."/>
        </authorList>
    </citation>
    <scope>NUCLEOTIDE SEQUENCE</scope>
    <source>
        <strain evidence="2">QUZm001</strain>
    </source>
</reference>
<dbReference type="InterPro" id="IPR007110">
    <property type="entry name" value="Ig-like_dom"/>
</dbReference>
<dbReference type="PANTHER" id="PTHR23278">
    <property type="entry name" value="SIDESTEP PROTEIN"/>
    <property type="match status" value="1"/>
</dbReference>
<dbReference type="Pfam" id="PF13927">
    <property type="entry name" value="Ig_3"/>
    <property type="match status" value="1"/>
</dbReference>
<comment type="caution">
    <text evidence="2">The sequence shown here is derived from an EMBL/GenBank/DDBJ whole genome shotgun (WGS) entry which is preliminary data.</text>
</comment>
<keyword evidence="3" id="KW-1185">Reference proteome</keyword>
<dbReference type="EMBL" id="JALNTZ010000006">
    <property type="protein sequence ID" value="KAJ3648200.1"/>
    <property type="molecule type" value="Genomic_DNA"/>
</dbReference>
<proteinExistence type="predicted"/>
<feature type="domain" description="Ig-like" evidence="1">
    <location>
        <begin position="18"/>
        <end position="116"/>
    </location>
</feature>
<name>A0AA38M8Z8_9CUCU</name>